<sequence>MTTSNGNGPIIHQFRESSELAWCFGIWIAHTASKLPYIHKHKMSVLTYTDLHSTVVDKNKNPSEVDAAVWAHASVKFPPRKPIFRSNVSMNREGSKLRTPVASRTAGQHPT</sequence>
<evidence type="ECO:0000256" key="1">
    <source>
        <dbReference type="SAM" id="MobiDB-lite"/>
    </source>
</evidence>
<feature type="region of interest" description="Disordered" evidence="1">
    <location>
        <begin position="86"/>
        <end position="111"/>
    </location>
</feature>
<organism evidence="2 3">
    <name type="scientific">Salix udensis</name>
    <dbReference type="NCBI Taxonomy" id="889485"/>
    <lineage>
        <taxon>Eukaryota</taxon>
        <taxon>Viridiplantae</taxon>
        <taxon>Streptophyta</taxon>
        <taxon>Embryophyta</taxon>
        <taxon>Tracheophyta</taxon>
        <taxon>Spermatophyta</taxon>
        <taxon>Magnoliopsida</taxon>
        <taxon>eudicotyledons</taxon>
        <taxon>Gunneridae</taxon>
        <taxon>Pentapetalae</taxon>
        <taxon>rosids</taxon>
        <taxon>fabids</taxon>
        <taxon>Malpighiales</taxon>
        <taxon>Salicaceae</taxon>
        <taxon>Saliceae</taxon>
        <taxon>Salix</taxon>
    </lineage>
</organism>
<protein>
    <submittedName>
        <fullName evidence="2">Uncharacterized protein</fullName>
    </submittedName>
</protein>
<evidence type="ECO:0000313" key="3">
    <source>
        <dbReference type="Proteomes" id="UP001162972"/>
    </source>
</evidence>
<dbReference type="AlphaFoldDB" id="A0AAD6NUB2"/>
<name>A0AAD6NUB2_9ROSI</name>
<evidence type="ECO:0000313" key="2">
    <source>
        <dbReference type="EMBL" id="KAJ6405269.1"/>
    </source>
</evidence>
<reference evidence="2 3" key="1">
    <citation type="journal article" date="2023" name="Int. J. Mol. Sci.">
        <title>De Novo Assembly and Annotation of 11 Diverse Shrub Willow (Salix) Genomes Reveals Novel Gene Organization in Sex-Linked Regions.</title>
        <authorList>
            <person name="Hyden B."/>
            <person name="Feng K."/>
            <person name="Yates T.B."/>
            <person name="Jawdy S."/>
            <person name="Cereghino C."/>
            <person name="Smart L.B."/>
            <person name="Muchero W."/>
        </authorList>
    </citation>
    <scope>NUCLEOTIDE SEQUENCE [LARGE SCALE GENOMIC DNA]</scope>
    <source>
        <tissue evidence="2">Shoot tip</tissue>
    </source>
</reference>
<proteinExistence type="predicted"/>
<comment type="caution">
    <text evidence="2">The sequence shown here is derived from an EMBL/GenBank/DDBJ whole genome shotgun (WGS) entry which is preliminary data.</text>
</comment>
<gene>
    <name evidence="2" type="ORF">OIU84_013273</name>
</gene>
<dbReference type="Proteomes" id="UP001162972">
    <property type="component" value="Chromosome 2"/>
</dbReference>
<dbReference type="EMBL" id="JAPFFJ010000017">
    <property type="protein sequence ID" value="KAJ6405269.1"/>
    <property type="molecule type" value="Genomic_DNA"/>
</dbReference>
<accession>A0AAD6NUB2</accession>
<keyword evidence="3" id="KW-1185">Reference proteome</keyword>